<feature type="transmembrane region" description="Helical" evidence="1">
    <location>
        <begin position="21"/>
        <end position="41"/>
    </location>
</feature>
<reference evidence="2 3" key="1">
    <citation type="submission" date="2022-01" db="EMBL/GenBank/DDBJ databases">
        <title>Whole genome-based taxonomy of the Shewanellaceae.</title>
        <authorList>
            <person name="Martin-Rodriguez A.J."/>
        </authorList>
    </citation>
    <scope>NUCLEOTIDE SEQUENCE [LARGE SCALE GENOMIC DNA]</scope>
    <source>
        <strain evidence="2 3">DSM 24955</strain>
    </source>
</reference>
<accession>A0ABT0KLQ1</accession>
<keyword evidence="3" id="KW-1185">Reference proteome</keyword>
<evidence type="ECO:0000313" key="2">
    <source>
        <dbReference type="EMBL" id="MCL1044704.1"/>
    </source>
</evidence>
<keyword evidence="1" id="KW-1133">Transmembrane helix</keyword>
<evidence type="ECO:0000256" key="1">
    <source>
        <dbReference type="SAM" id="Phobius"/>
    </source>
</evidence>
<organism evidence="2 3">
    <name type="scientific">Shewanella electrodiphila</name>
    <dbReference type="NCBI Taxonomy" id="934143"/>
    <lineage>
        <taxon>Bacteria</taxon>
        <taxon>Pseudomonadati</taxon>
        <taxon>Pseudomonadota</taxon>
        <taxon>Gammaproteobacteria</taxon>
        <taxon>Alteromonadales</taxon>
        <taxon>Shewanellaceae</taxon>
        <taxon>Shewanella</taxon>
    </lineage>
</organism>
<keyword evidence="1" id="KW-0812">Transmembrane</keyword>
<dbReference type="RefSeq" id="WP_248954981.1">
    <property type="nucleotide sequence ID" value="NZ_JAKIKU010000002.1"/>
</dbReference>
<sequence>MFEYSRWSRRKIAAGLRIITIPELANILIALTGVFLAYLGMQFEQTYTARQEEIKLIERAQRVEEVFTRMQSKLTSARLTRQEVMFEEAIIPFLLLDYIKKSKDSVGSPADRQVIYITLEEKINTIRLGHEKLRDDISLLSIHYSTYLPLMYQIFGSASLSHITAPKIEEQKYYEYMNQHSERITKFQKALHCPGFVEQGIILKGIESGYEGCLKLLESIERSNMEDTFPILDAITIVFPTNRNLLLEYSLINIDCKRQTEKSFESCYKEKISSE</sequence>
<name>A0ABT0KLQ1_9GAMM</name>
<comment type="caution">
    <text evidence="2">The sequence shown here is derived from an EMBL/GenBank/DDBJ whole genome shotgun (WGS) entry which is preliminary data.</text>
</comment>
<proteinExistence type="predicted"/>
<evidence type="ECO:0000313" key="3">
    <source>
        <dbReference type="Proteomes" id="UP001202134"/>
    </source>
</evidence>
<dbReference type="EMBL" id="JAKIKU010000002">
    <property type="protein sequence ID" value="MCL1044704.1"/>
    <property type="molecule type" value="Genomic_DNA"/>
</dbReference>
<dbReference type="Proteomes" id="UP001202134">
    <property type="component" value="Unassembled WGS sequence"/>
</dbReference>
<gene>
    <name evidence="2" type="ORF">L2737_05095</name>
</gene>
<protein>
    <submittedName>
        <fullName evidence="2">Uncharacterized protein</fullName>
    </submittedName>
</protein>
<keyword evidence="1" id="KW-0472">Membrane</keyword>